<sequence>MKKIAILQSNYIPWKGVFDMMNKVDTFVFFEDVDFTKRDWRTRNKIKTSEGEVWLTIPVKKASRGTKIYEIEISQDENWQEKHYKTITQYYKKAKYFEDYKWLLEKVYLEKKWTNLSEFNIFTNILIARELGIKTEFVNSKDLNTTGAKDDKLIEIVKTLKGDYYLSGPAAKDYIVNEKFEKNKIKLAYIKYGYPEYPQINGEFNHFVTVLDVLFNTGKEAVNYIFTGDIEEI</sequence>
<evidence type="ECO:0008006" key="3">
    <source>
        <dbReference type="Google" id="ProtNLM"/>
    </source>
</evidence>
<dbReference type="HOGENOM" id="CLU_079350_0_0_0"/>
<proteinExistence type="predicted"/>
<dbReference type="EMBL" id="ACDE02000018">
    <property type="protein sequence ID" value="EEO40629.1"/>
    <property type="molecule type" value="Genomic_DNA"/>
</dbReference>
<accession>A0A0M1VVC1</accession>
<dbReference type="AlphaFoldDB" id="A0A0M1VVC1"/>
<protein>
    <recommendedName>
        <fullName evidence="3">WbqC-like protein</fullName>
    </recommendedName>
</protein>
<evidence type="ECO:0000313" key="1">
    <source>
        <dbReference type="EMBL" id="EEO40629.1"/>
    </source>
</evidence>
<dbReference type="RefSeq" id="WP_008803227.1">
    <property type="nucleotide sequence ID" value="NZ_KQ235737.1"/>
</dbReference>
<dbReference type="InterPro" id="IPR014985">
    <property type="entry name" value="WbqC"/>
</dbReference>
<organism evidence="1 2">
    <name type="scientific">Fusobacterium vincentii 4_1_13</name>
    <dbReference type="NCBI Taxonomy" id="469606"/>
    <lineage>
        <taxon>Bacteria</taxon>
        <taxon>Fusobacteriati</taxon>
        <taxon>Fusobacteriota</taxon>
        <taxon>Fusobacteriia</taxon>
        <taxon>Fusobacteriales</taxon>
        <taxon>Fusobacteriaceae</taxon>
        <taxon>Fusobacterium</taxon>
    </lineage>
</organism>
<gene>
    <name evidence="1" type="ORF">FSCG_01342</name>
</gene>
<dbReference type="eggNOG" id="COG0224">
    <property type="taxonomic scope" value="Bacteria"/>
</dbReference>
<evidence type="ECO:0000313" key="2">
    <source>
        <dbReference type="Proteomes" id="UP000004925"/>
    </source>
</evidence>
<comment type="caution">
    <text evidence="1">The sequence shown here is derived from an EMBL/GenBank/DDBJ whole genome shotgun (WGS) entry which is preliminary data.</text>
</comment>
<dbReference type="Proteomes" id="UP000004925">
    <property type="component" value="Unassembled WGS sequence"/>
</dbReference>
<reference evidence="1 2" key="1">
    <citation type="submission" date="2011-10" db="EMBL/GenBank/DDBJ databases">
        <title>The Genome Sequence of Fusobacterium sp. 4_1_13.</title>
        <authorList>
            <consortium name="The Broad Institute Genome Sequencing Platform"/>
            <person name="Earl A."/>
            <person name="Ward D."/>
            <person name="Feldgarden M."/>
            <person name="Gevers D."/>
            <person name="Strauss J."/>
            <person name="Ambrose C."/>
            <person name="Allen-Vercoe E."/>
            <person name="Young S.K."/>
            <person name="Zeng Q."/>
            <person name="Gargeya S."/>
            <person name="Fitzgerald M."/>
            <person name="Haas B."/>
            <person name="Abouelleil A."/>
            <person name="Alvarado L."/>
            <person name="Arachchi H.M."/>
            <person name="Berlin A."/>
            <person name="Brown A."/>
            <person name="Chapman S.B."/>
            <person name="Chen Z."/>
            <person name="Dunbar C."/>
            <person name="Freedman E."/>
            <person name="Gearin G."/>
            <person name="Goldberg J."/>
            <person name="Griggs A."/>
            <person name="Gujja S."/>
            <person name="Heiman D."/>
            <person name="Howarth C."/>
            <person name="Larson L."/>
            <person name="Lui A."/>
            <person name="MacDonald P.J."/>
            <person name="Montmayeur A."/>
            <person name="Murphy C."/>
            <person name="Neiman D."/>
            <person name="Pearson M."/>
            <person name="Priest M."/>
            <person name="Roberts A."/>
            <person name="Saif S."/>
            <person name="Shea T."/>
            <person name="Shenoy N."/>
            <person name="Sisk P."/>
            <person name="Stolte C."/>
            <person name="Sykes S."/>
            <person name="Wortman J."/>
            <person name="Nusbaum C."/>
            <person name="Birren B."/>
        </authorList>
    </citation>
    <scope>NUCLEOTIDE SEQUENCE [LARGE SCALE GENOMIC DNA]</scope>
    <source>
        <strain evidence="1 2">4_1_13</strain>
    </source>
</reference>
<dbReference type="Pfam" id="PF08889">
    <property type="entry name" value="WbqC"/>
    <property type="match status" value="1"/>
</dbReference>
<name>A0A0M1VVC1_FUSVC</name>